<feature type="region of interest" description="Disordered" evidence="1">
    <location>
        <begin position="21"/>
        <end position="81"/>
    </location>
</feature>
<comment type="caution">
    <text evidence="3">The sequence shown here is derived from an EMBL/GenBank/DDBJ whole genome shotgun (WGS) entry which is preliminary data.</text>
</comment>
<feature type="signal peptide" evidence="2">
    <location>
        <begin position="1"/>
        <end position="24"/>
    </location>
</feature>
<keyword evidence="4" id="KW-1185">Reference proteome</keyword>
<protein>
    <recommendedName>
        <fullName evidence="5">Lipoprotein</fullName>
    </recommendedName>
</protein>
<sequence length="81" mass="8570">MRYMKTAACGLLVALLAACSKSPAPDTPQPPQPKAATASTAMPASNPLTPLLNTRDRAKSVQQTLKAHDDAERKALQDAQQ</sequence>
<name>A0A846ZLA8_9GAMM</name>
<evidence type="ECO:0000256" key="2">
    <source>
        <dbReference type="SAM" id="SignalP"/>
    </source>
</evidence>
<dbReference type="Proteomes" id="UP000541636">
    <property type="component" value="Unassembled WGS sequence"/>
</dbReference>
<feature type="compositionally biased region" description="Polar residues" evidence="1">
    <location>
        <begin position="42"/>
        <end position="52"/>
    </location>
</feature>
<dbReference type="RefSeq" id="WP_113064223.1">
    <property type="nucleotide sequence ID" value="NZ_JAAZQD010000002.1"/>
</dbReference>
<dbReference type="PROSITE" id="PS51257">
    <property type="entry name" value="PROKAR_LIPOPROTEIN"/>
    <property type="match status" value="1"/>
</dbReference>
<evidence type="ECO:0008006" key="5">
    <source>
        <dbReference type="Google" id="ProtNLM"/>
    </source>
</evidence>
<evidence type="ECO:0000256" key="1">
    <source>
        <dbReference type="SAM" id="MobiDB-lite"/>
    </source>
</evidence>
<reference evidence="3 4" key="1">
    <citation type="journal article" date="2017" name="Int. J. Syst. Evol. Microbiol.">
        <title>Oleiagrimonas citrea sp. nov., a marine bacterium isolated from tidal flat sediment and emended description of the genus Oleiagrimonas Fang et al. 2015 and Oleiagrimonas soli.</title>
        <authorList>
            <person name="Yang S.H."/>
            <person name="Seo H.S."/>
            <person name="Seong C.N."/>
            <person name="Kwon K.K."/>
        </authorList>
    </citation>
    <scope>NUCLEOTIDE SEQUENCE [LARGE SCALE GENOMIC DNA]</scope>
    <source>
        <strain evidence="3 4">MEBiC09124</strain>
    </source>
</reference>
<evidence type="ECO:0000313" key="3">
    <source>
        <dbReference type="EMBL" id="NKZ38467.1"/>
    </source>
</evidence>
<keyword evidence="2" id="KW-0732">Signal</keyword>
<evidence type="ECO:0000313" key="4">
    <source>
        <dbReference type="Proteomes" id="UP000541636"/>
    </source>
</evidence>
<accession>A0A846ZLA8</accession>
<gene>
    <name evidence="3" type="ORF">HF690_05785</name>
</gene>
<organism evidence="3 4">
    <name type="scientific">Oleiagrimonas citrea</name>
    <dbReference type="NCBI Taxonomy" id="1665687"/>
    <lineage>
        <taxon>Bacteria</taxon>
        <taxon>Pseudomonadati</taxon>
        <taxon>Pseudomonadota</taxon>
        <taxon>Gammaproteobacteria</taxon>
        <taxon>Lysobacterales</taxon>
        <taxon>Rhodanobacteraceae</taxon>
        <taxon>Oleiagrimonas</taxon>
    </lineage>
</organism>
<feature type="chain" id="PRO_5032798025" description="Lipoprotein" evidence="2">
    <location>
        <begin position="25"/>
        <end position="81"/>
    </location>
</feature>
<feature type="compositionally biased region" description="Basic and acidic residues" evidence="1">
    <location>
        <begin position="66"/>
        <end position="81"/>
    </location>
</feature>
<dbReference type="EMBL" id="JAAZQD010000002">
    <property type="protein sequence ID" value="NKZ38467.1"/>
    <property type="molecule type" value="Genomic_DNA"/>
</dbReference>
<proteinExistence type="predicted"/>
<dbReference type="AlphaFoldDB" id="A0A846ZLA8"/>